<reference evidence="7 8" key="1">
    <citation type="submission" date="2016-10" db="EMBL/GenBank/DDBJ databases">
        <authorList>
            <person name="Varghese N."/>
            <person name="Submissions S."/>
        </authorList>
    </citation>
    <scope>NUCLEOTIDE SEQUENCE [LARGE SCALE GENOMIC DNA]</scope>
    <source>
        <strain evidence="7 8">CGMCC 1.3527</strain>
    </source>
</reference>
<accession>A0A1G7INS6</accession>
<evidence type="ECO:0000256" key="5">
    <source>
        <dbReference type="SAM" id="Phobius"/>
    </source>
</evidence>
<evidence type="ECO:0000313" key="8">
    <source>
        <dbReference type="Proteomes" id="UP000324020"/>
    </source>
</evidence>
<evidence type="ECO:0000259" key="6">
    <source>
        <dbReference type="SMART" id="SM00752"/>
    </source>
</evidence>
<evidence type="ECO:0000256" key="4">
    <source>
        <dbReference type="ARBA" id="ARBA00023136"/>
    </source>
</evidence>
<feature type="transmembrane region" description="Helical" evidence="5">
    <location>
        <begin position="91"/>
        <end position="108"/>
    </location>
</feature>
<dbReference type="PANTHER" id="PTHR39535:SF2">
    <property type="entry name" value="HTTM DOMAIN-CONTAINING PROTEIN"/>
    <property type="match status" value="1"/>
</dbReference>
<keyword evidence="8" id="KW-1185">Reference proteome</keyword>
<comment type="subcellular location">
    <subcellularLocation>
        <location evidence="1">Endomembrane system</location>
        <topology evidence="1">Multi-pass membrane protein</topology>
    </subcellularLocation>
</comment>
<evidence type="ECO:0000313" key="7">
    <source>
        <dbReference type="EMBL" id="SDF14206.1"/>
    </source>
</evidence>
<dbReference type="PANTHER" id="PTHR39535">
    <property type="entry name" value="SPORULATION-DELAYING PROTEIN SDPB"/>
    <property type="match status" value="1"/>
</dbReference>
<dbReference type="InterPro" id="IPR011020">
    <property type="entry name" value="HTTM-like"/>
</dbReference>
<proteinExistence type="predicted"/>
<keyword evidence="2 5" id="KW-0812">Transmembrane</keyword>
<dbReference type="RefSeq" id="WP_223174366.1">
    <property type="nucleotide sequence ID" value="NZ_FNBO01000002.1"/>
</dbReference>
<feature type="transmembrane region" description="Helical" evidence="5">
    <location>
        <begin position="186"/>
        <end position="207"/>
    </location>
</feature>
<name>A0A1G7INS6_9EURY</name>
<dbReference type="SMART" id="SM00752">
    <property type="entry name" value="HTTM"/>
    <property type="match status" value="1"/>
</dbReference>
<dbReference type="AlphaFoldDB" id="A0A1G7INS6"/>
<feature type="domain" description="HTTM-like" evidence="6">
    <location>
        <begin position="26"/>
        <end position="313"/>
    </location>
</feature>
<feature type="transmembrane region" description="Helical" evidence="5">
    <location>
        <begin position="247"/>
        <end position="270"/>
    </location>
</feature>
<organism evidence="7 8">
    <name type="scientific">Halorubrum xinjiangense</name>
    <dbReference type="NCBI Taxonomy" id="261291"/>
    <lineage>
        <taxon>Archaea</taxon>
        <taxon>Methanobacteriati</taxon>
        <taxon>Methanobacteriota</taxon>
        <taxon>Stenosarchaea group</taxon>
        <taxon>Halobacteria</taxon>
        <taxon>Halobacteriales</taxon>
        <taxon>Haloferacaceae</taxon>
        <taxon>Halorubrum</taxon>
    </lineage>
</organism>
<feature type="transmembrane region" description="Helical" evidence="5">
    <location>
        <begin position="282"/>
        <end position="309"/>
    </location>
</feature>
<dbReference type="InterPro" id="IPR052964">
    <property type="entry name" value="Sporulation_signal_mat"/>
</dbReference>
<keyword evidence="4 5" id="KW-0472">Membrane</keyword>
<gene>
    <name evidence="7" type="ORF">SAMN04488067_102114</name>
</gene>
<evidence type="ECO:0000256" key="3">
    <source>
        <dbReference type="ARBA" id="ARBA00022989"/>
    </source>
</evidence>
<evidence type="ECO:0000256" key="2">
    <source>
        <dbReference type="ARBA" id="ARBA00022692"/>
    </source>
</evidence>
<dbReference type="EMBL" id="FNBO01000002">
    <property type="protein sequence ID" value="SDF14206.1"/>
    <property type="molecule type" value="Genomic_DNA"/>
</dbReference>
<feature type="transmembrane region" description="Helical" evidence="5">
    <location>
        <begin position="33"/>
        <end position="51"/>
    </location>
</feature>
<evidence type="ECO:0000256" key="1">
    <source>
        <dbReference type="ARBA" id="ARBA00004127"/>
    </source>
</evidence>
<protein>
    <submittedName>
        <fullName evidence="7">Vitamin K-dependent gamma-carboxylase</fullName>
    </submittedName>
</protein>
<keyword evidence="3 5" id="KW-1133">Transmembrane helix</keyword>
<sequence length="526" mass="54108">MTTADAGEATGRARPASRVRAALSRRLGVDPRALAAFRVALGVVLLADLALRARNLTAFYTDAGALPRATLAEASPLGARLSLHTVSGEPWAVALLFLVAGAAAVALAAGYRTRVAAAVSLVLLASLQARNPFVLNAGDTLLLQLVGSGLLCPLGARWSVDAVRRRGDGPADATGKREAGRVAGPASGRVAGPAAALLLSLVAVVYVSNAVEKLRGIAWPAGEAVERVFRLTYLHGPLGGLVPEWSVLLSAATYGWLALLFASPLLIAAAGRVRAALAGTLLAAHLSMALTLQIGVFSVTSAAALVPFFPPFVWDRVERVVAPAAGRLRELAERRFAPPSRTEGSGAASAVRERAAAAIPVVAAVLLVALVAWNGMVLGLVEAPDPVASVSDPTERGWDMFAPDPPSTDALVLATATTADGERIDALYGDRVARDRPPGDARAYPTARWRKFLTPLADDPDPARVDPLLAHLCDRAAGFADGGGAGDAGDAGDGRIQSVTVSAVGVDVYDGETRVEEVGTGSCSGR</sequence>
<feature type="transmembrane region" description="Helical" evidence="5">
    <location>
        <begin position="355"/>
        <end position="373"/>
    </location>
</feature>
<dbReference type="GO" id="GO:0012505">
    <property type="term" value="C:endomembrane system"/>
    <property type="evidence" value="ECO:0007669"/>
    <property type="project" value="UniProtKB-SubCell"/>
</dbReference>
<dbReference type="Proteomes" id="UP000324020">
    <property type="component" value="Unassembled WGS sequence"/>
</dbReference>